<dbReference type="PANTHER" id="PTHR46358:SF1">
    <property type="entry name" value="TONSOKU-LIKE PROTEIN"/>
    <property type="match status" value="1"/>
</dbReference>
<dbReference type="InterPro" id="IPR001611">
    <property type="entry name" value="Leu-rich_rpt"/>
</dbReference>
<dbReference type="RefSeq" id="XP_051443405.1">
    <property type="nucleotide sequence ID" value="XM_051590110.1"/>
</dbReference>
<comment type="subcellular location">
    <subcellularLocation>
        <location evidence="1">Nucleus</location>
    </subcellularLocation>
</comment>
<dbReference type="GO" id="GO:0000724">
    <property type="term" value="P:double-strand break repair via homologous recombination"/>
    <property type="evidence" value="ECO:0007669"/>
    <property type="project" value="TreeGrafter"/>
</dbReference>
<evidence type="ECO:0000256" key="2">
    <source>
        <dbReference type="ARBA" id="ARBA00022737"/>
    </source>
</evidence>
<organism evidence="4 5">
    <name type="scientific">Umbelopsis ramanniana AG</name>
    <dbReference type="NCBI Taxonomy" id="1314678"/>
    <lineage>
        <taxon>Eukaryota</taxon>
        <taxon>Fungi</taxon>
        <taxon>Fungi incertae sedis</taxon>
        <taxon>Mucoromycota</taxon>
        <taxon>Mucoromycotina</taxon>
        <taxon>Umbelopsidomycetes</taxon>
        <taxon>Umbelopsidales</taxon>
        <taxon>Umbelopsidaceae</taxon>
        <taxon>Umbelopsis</taxon>
    </lineage>
</organism>
<comment type="caution">
    <text evidence="4">The sequence shown here is derived from an EMBL/GenBank/DDBJ whole genome shotgun (WGS) entry which is preliminary data.</text>
</comment>
<sequence>MIYKKQSYFASVTHLEMNSFEKCKEIESDIMELANDQSYAQSLIQPLKTIRDSEATATEFENLHSTDSIRNAQIYLSLARAYLQVSMNKKALKNLDKGFLAIEHDVDAASMALKLDNLVLKGDVTWQIKVGDTNALATPYLDALSLVNSASDHLSTGHILEVKTACMQKLTRIYDYFHVTQESDKWSSELKLLESTSHITNRFGEKYLPSSDEEYDEAAPMPSQKVNSQLSLALGESVADMEINNPESSSMVIEVHVTDINQDWKLLVPWTDKSSTVKWLSHEIANRYWIAFAKLPHFSHLEAGGAVILANDLLAHVLSDSKPIVTATIERYEPKSLEEIYLNICTRHEYPPDNDIKLQLGSSDNDKIFLTGLGIIPHSFKPLALTIGLSESLSILDLSANLLDDSAISTLFATAVNGGHPIMPKLKGINLASNLITATGFTLLVNSLSQSLEALNISFNPLGAGAILSMSKAITKFPNLTSISLDNCDIGDIADNGILFTQPDELNLSKRCCGLSVSIANNPMGRRTEKNLEAVLICVPDLQSLDCSRIASLGLGSLLTCLSSLKSLQLLDVSNTTLGDVGVSGICNLFKQTSYLKSINMNYCGINSGHMDLISAALQENKSLVEMKLSGNKIMDQGMKALMTCSRAGQRLVLDDIHLNDCAITADTVDISRFIRCFKHVDMSNNVIIDSNADFEYLLSAMLEEATSEKVTIDTRLNDTDLDRVSQTRPDLWSRFSVNRHPIRKLQLTIIKRMDT</sequence>
<accession>A0AAD5HDB5</accession>
<dbReference type="SMART" id="SM00368">
    <property type="entry name" value="LRR_RI"/>
    <property type="match status" value="4"/>
</dbReference>
<keyword evidence="5" id="KW-1185">Reference proteome</keyword>
<dbReference type="PANTHER" id="PTHR46358">
    <property type="entry name" value="TONSOKU-LIKE PROTEIN"/>
    <property type="match status" value="1"/>
</dbReference>
<evidence type="ECO:0000313" key="4">
    <source>
        <dbReference type="EMBL" id="KAI8578401.1"/>
    </source>
</evidence>
<gene>
    <name evidence="4" type="ORF">K450DRAFT_247731</name>
</gene>
<dbReference type="SUPFAM" id="SSF52047">
    <property type="entry name" value="RNI-like"/>
    <property type="match status" value="1"/>
</dbReference>
<evidence type="ECO:0008006" key="6">
    <source>
        <dbReference type="Google" id="ProtNLM"/>
    </source>
</evidence>
<dbReference type="Proteomes" id="UP001206595">
    <property type="component" value="Unassembled WGS sequence"/>
</dbReference>
<dbReference type="InterPro" id="IPR032675">
    <property type="entry name" value="LRR_dom_sf"/>
</dbReference>
<dbReference type="GeneID" id="75915454"/>
<evidence type="ECO:0000256" key="1">
    <source>
        <dbReference type="ARBA" id="ARBA00004123"/>
    </source>
</evidence>
<evidence type="ECO:0000256" key="3">
    <source>
        <dbReference type="ARBA" id="ARBA00023242"/>
    </source>
</evidence>
<dbReference type="AlphaFoldDB" id="A0AAD5HDB5"/>
<evidence type="ECO:0000313" key="5">
    <source>
        <dbReference type="Proteomes" id="UP001206595"/>
    </source>
</evidence>
<dbReference type="EMBL" id="MU620930">
    <property type="protein sequence ID" value="KAI8578401.1"/>
    <property type="molecule type" value="Genomic_DNA"/>
</dbReference>
<dbReference type="InterPro" id="IPR052311">
    <property type="entry name" value="MMS22L-TONSL_complex_comp"/>
</dbReference>
<proteinExistence type="predicted"/>
<keyword evidence="2" id="KW-0677">Repeat</keyword>
<reference evidence="4" key="1">
    <citation type="submission" date="2021-06" db="EMBL/GenBank/DDBJ databases">
        <authorList>
            <consortium name="DOE Joint Genome Institute"/>
            <person name="Mondo S.J."/>
            <person name="Amses K.R."/>
            <person name="Simmons D.R."/>
            <person name="Longcore J.E."/>
            <person name="Seto K."/>
            <person name="Alves G.H."/>
            <person name="Bonds A.E."/>
            <person name="Quandt C.A."/>
            <person name="Davis W.J."/>
            <person name="Chang Y."/>
            <person name="Letcher P.M."/>
            <person name="Powell M.J."/>
            <person name="Kuo A."/>
            <person name="Labutti K."/>
            <person name="Pangilinan J."/>
            <person name="Andreopoulos W."/>
            <person name="Tritt A."/>
            <person name="Riley R."/>
            <person name="Hundley H."/>
            <person name="Johnson J."/>
            <person name="Lipzen A."/>
            <person name="Barry K."/>
            <person name="Berbee M.L."/>
            <person name="Buchler N.E."/>
            <person name="Grigoriev I.V."/>
            <person name="Spatafora J.W."/>
            <person name="Stajich J.E."/>
            <person name="James T.Y."/>
        </authorList>
    </citation>
    <scope>NUCLEOTIDE SEQUENCE</scope>
    <source>
        <strain evidence="4">AG</strain>
    </source>
</reference>
<name>A0AAD5HDB5_UMBRA</name>
<keyword evidence="3" id="KW-0539">Nucleus</keyword>
<dbReference type="Gene3D" id="3.80.10.10">
    <property type="entry name" value="Ribonuclease Inhibitor"/>
    <property type="match status" value="2"/>
</dbReference>
<dbReference type="GO" id="GO:0043596">
    <property type="term" value="C:nuclear replication fork"/>
    <property type="evidence" value="ECO:0007669"/>
    <property type="project" value="TreeGrafter"/>
</dbReference>
<protein>
    <recommendedName>
        <fullName evidence="6">RNI-like protein</fullName>
    </recommendedName>
</protein>
<dbReference type="Pfam" id="PF13516">
    <property type="entry name" value="LRR_6"/>
    <property type="match status" value="2"/>
</dbReference>
<reference evidence="4" key="2">
    <citation type="journal article" date="2022" name="Proc. Natl. Acad. Sci. U.S.A.">
        <title>Diploid-dominant life cycles characterize the early evolution of Fungi.</title>
        <authorList>
            <person name="Amses K.R."/>
            <person name="Simmons D.R."/>
            <person name="Longcore J.E."/>
            <person name="Mondo S.J."/>
            <person name="Seto K."/>
            <person name="Jeronimo G.H."/>
            <person name="Bonds A.E."/>
            <person name="Quandt C.A."/>
            <person name="Davis W.J."/>
            <person name="Chang Y."/>
            <person name="Federici B.A."/>
            <person name="Kuo A."/>
            <person name="LaButti K."/>
            <person name="Pangilinan J."/>
            <person name="Andreopoulos W."/>
            <person name="Tritt A."/>
            <person name="Riley R."/>
            <person name="Hundley H."/>
            <person name="Johnson J."/>
            <person name="Lipzen A."/>
            <person name="Barry K."/>
            <person name="Lang B.F."/>
            <person name="Cuomo C.A."/>
            <person name="Buchler N.E."/>
            <person name="Grigoriev I.V."/>
            <person name="Spatafora J.W."/>
            <person name="Stajich J.E."/>
            <person name="James T.Y."/>
        </authorList>
    </citation>
    <scope>NUCLEOTIDE SEQUENCE</scope>
    <source>
        <strain evidence="4">AG</strain>
    </source>
</reference>
<dbReference type="GO" id="GO:0031297">
    <property type="term" value="P:replication fork processing"/>
    <property type="evidence" value="ECO:0007669"/>
    <property type="project" value="TreeGrafter"/>
</dbReference>